<dbReference type="NCBIfam" id="NF003971">
    <property type="entry name" value="PRK05465.1"/>
    <property type="match status" value="1"/>
</dbReference>
<keyword evidence="3 5" id="KW-0170">Cobalt</keyword>
<feature type="binding site" evidence="5">
    <location>
        <position position="171"/>
    </location>
    <ligand>
        <name>adenosylcob(III)alamin</name>
        <dbReference type="ChEBI" id="CHEBI:18408"/>
    </ligand>
</feature>
<evidence type="ECO:0000256" key="1">
    <source>
        <dbReference type="ARBA" id="ARBA00022628"/>
    </source>
</evidence>
<evidence type="ECO:0000313" key="6">
    <source>
        <dbReference type="EMBL" id="MFD2095752.1"/>
    </source>
</evidence>
<dbReference type="HAMAP" id="MF_00601">
    <property type="entry name" value="EutC"/>
    <property type="match status" value="1"/>
</dbReference>
<comment type="subunit">
    <text evidence="5">The basic unit is a heterodimer which dimerizes to form tetramers. The heterotetramers trimerize; 6 large subunits form a core ring with 6 small subunits projecting outwards.</text>
</comment>
<reference evidence="7" key="1">
    <citation type="journal article" date="2019" name="Int. J. Syst. Evol. Microbiol.">
        <title>The Global Catalogue of Microorganisms (GCM) 10K type strain sequencing project: providing services to taxonomists for standard genome sequencing and annotation.</title>
        <authorList>
            <consortium name="The Broad Institute Genomics Platform"/>
            <consortium name="The Broad Institute Genome Sequencing Center for Infectious Disease"/>
            <person name="Wu L."/>
            <person name="Ma J."/>
        </authorList>
    </citation>
    <scope>NUCLEOTIDE SEQUENCE [LARGE SCALE GENOMIC DNA]</scope>
    <source>
        <strain evidence="7">CGMCC 1.10992</strain>
    </source>
</reference>
<feature type="binding site" evidence="5">
    <location>
        <position position="192"/>
    </location>
    <ligand>
        <name>adenosylcob(III)alamin</name>
        <dbReference type="ChEBI" id="CHEBI:18408"/>
    </ligand>
</feature>
<evidence type="ECO:0000256" key="4">
    <source>
        <dbReference type="ARBA" id="ARBA00024446"/>
    </source>
</evidence>
<name>A0ABW4XJP2_9GAMM</name>
<dbReference type="InterPro" id="IPR009246">
    <property type="entry name" value="EutC"/>
</dbReference>
<dbReference type="Pfam" id="PF05985">
    <property type="entry name" value="EutC"/>
    <property type="match status" value="1"/>
</dbReference>
<evidence type="ECO:0000256" key="5">
    <source>
        <dbReference type="HAMAP-Rule" id="MF_00601"/>
    </source>
</evidence>
<comment type="function">
    <text evidence="5">Catalyzes the deamination of various vicinal amino-alcohols to oxo compounds. Allows this organism to utilize ethanolamine as the sole source of nitrogen and carbon in the presence of external vitamin B12.</text>
</comment>
<keyword evidence="2 5" id="KW-0456">Lyase</keyword>
<keyword evidence="1 5" id="KW-0846">Cobalamin</keyword>
<evidence type="ECO:0000313" key="7">
    <source>
        <dbReference type="Proteomes" id="UP001597380"/>
    </source>
</evidence>
<protein>
    <recommendedName>
        <fullName evidence="5">Ethanolamine ammonia-lyase small subunit</fullName>
        <shortName evidence="5">EAL small subunit</shortName>
        <ecNumber evidence="5">4.3.1.7</ecNumber>
    </recommendedName>
</protein>
<dbReference type="GO" id="GO:0008851">
    <property type="term" value="F:ethanolamine ammonia-lyase activity"/>
    <property type="evidence" value="ECO:0007669"/>
    <property type="project" value="UniProtKB-EC"/>
</dbReference>
<keyword evidence="4 5" id="KW-1283">Bacterial microcompartment</keyword>
<dbReference type="InterPro" id="IPR042251">
    <property type="entry name" value="EutC_C"/>
</dbReference>
<dbReference type="InterPro" id="IPR042255">
    <property type="entry name" value="EutC_N"/>
</dbReference>
<comment type="subcellular location">
    <subcellularLocation>
        <location evidence="5">Bacterial microcompartment</location>
    </subcellularLocation>
</comment>
<gene>
    <name evidence="5 6" type="primary">eutC</name>
    <name evidence="6" type="ORF">ACFSJ3_07125</name>
</gene>
<organism evidence="6 7">
    <name type="scientific">Corallincola platygyrae</name>
    <dbReference type="NCBI Taxonomy" id="1193278"/>
    <lineage>
        <taxon>Bacteria</taxon>
        <taxon>Pseudomonadati</taxon>
        <taxon>Pseudomonadota</taxon>
        <taxon>Gammaproteobacteria</taxon>
        <taxon>Alteromonadales</taxon>
        <taxon>Psychromonadaceae</taxon>
        <taxon>Corallincola</taxon>
    </lineage>
</organism>
<keyword evidence="7" id="KW-1185">Reference proteome</keyword>
<evidence type="ECO:0000256" key="2">
    <source>
        <dbReference type="ARBA" id="ARBA00023239"/>
    </source>
</evidence>
<dbReference type="Gene3D" id="1.10.30.40">
    <property type="entry name" value="Ethanolamine ammonia-lyase light chain (EutC), N-terminal domain"/>
    <property type="match status" value="1"/>
</dbReference>
<sequence length="279" mass="30459">MNKQIVSNPWRVLNQFTDARIGLGRAGGSLPTEELLKFQLAHARARDAVHQPLDIADLVSQLGSISDQLPHLKEALTSQANDRISYLQRPDLGRKLNEASINYLKQQVDVITERAAIAQSFDLAIVIVDGLSSTAVQTNASPLIAQLFSALNEERLEWSIAPLVLVTQGRVAIGDEIGALMHARAVLVLIGERPGLSSPDSLGIYLTHDPQPGRTDAQRNCISNVRPGGLSYSEACNRTLYLLREARRLGLSGVQLKDRSDENVIEHQSSNFLLDDSSG</sequence>
<dbReference type="Proteomes" id="UP001597380">
    <property type="component" value="Unassembled WGS sequence"/>
</dbReference>
<dbReference type="PIRSF" id="PIRSF018982">
    <property type="entry name" value="EutC"/>
    <property type="match status" value="1"/>
</dbReference>
<dbReference type="RefSeq" id="WP_345340178.1">
    <property type="nucleotide sequence ID" value="NZ_BAABLI010000014.1"/>
</dbReference>
<dbReference type="PANTHER" id="PTHR39330:SF1">
    <property type="entry name" value="ETHANOLAMINE AMMONIA-LYASE SMALL SUBUNIT"/>
    <property type="match status" value="1"/>
</dbReference>
<comment type="similarity">
    <text evidence="5">Belongs to the EutC family.</text>
</comment>
<evidence type="ECO:0000256" key="3">
    <source>
        <dbReference type="ARBA" id="ARBA00023285"/>
    </source>
</evidence>
<comment type="pathway">
    <text evidence="5">Amine and polyamine degradation; ethanolamine degradation.</text>
</comment>
<dbReference type="PANTHER" id="PTHR39330">
    <property type="entry name" value="ETHANOLAMINE AMMONIA-LYASE LIGHT CHAIN"/>
    <property type="match status" value="1"/>
</dbReference>
<dbReference type="EC" id="4.3.1.7" evidence="5"/>
<dbReference type="Gene3D" id="3.40.50.11240">
    <property type="entry name" value="Ethanolamine ammonia-lyase light chain (EutC)"/>
    <property type="match status" value="1"/>
</dbReference>
<proteinExistence type="inferred from homology"/>
<comment type="catalytic activity">
    <reaction evidence="5">
        <text>ethanolamine = acetaldehyde + NH4(+)</text>
        <dbReference type="Rhea" id="RHEA:15313"/>
        <dbReference type="ChEBI" id="CHEBI:15343"/>
        <dbReference type="ChEBI" id="CHEBI:28938"/>
        <dbReference type="ChEBI" id="CHEBI:57603"/>
        <dbReference type="EC" id="4.3.1.7"/>
    </reaction>
</comment>
<comment type="cofactor">
    <cofactor evidence="5">
        <name>adenosylcob(III)alamin</name>
        <dbReference type="ChEBI" id="CHEBI:18408"/>
    </cofactor>
    <text evidence="5">Binds between the large and small subunits.</text>
</comment>
<dbReference type="EMBL" id="JBHUHT010000009">
    <property type="protein sequence ID" value="MFD2095752.1"/>
    <property type="molecule type" value="Genomic_DNA"/>
</dbReference>
<accession>A0ABW4XJP2</accession>
<comment type="caution">
    <text evidence="6">The sequence shown here is derived from an EMBL/GenBank/DDBJ whole genome shotgun (WGS) entry which is preliminary data.</text>
</comment>
<feature type="binding site" evidence="5">
    <location>
        <position position="221"/>
    </location>
    <ligand>
        <name>adenosylcob(III)alamin</name>
        <dbReference type="ChEBI" id="CHEBI:18408"/>
    </ligand>
</feature>